<dbReference type="EMBL" id="CYZX01000019">
    <property type="protein sequence ID" value="CUO91672.1"/>
    <property type="molecule type" value="Genomic_DNA"/>
</dbReference>
<reference evidence="2 3" key="1">
    <citation type="submission" date="2015-09" db="EMBL/GenBank/DDBJ databases">
        <authorList>
            <consortium name="Pathogen Informatics"/>
        </authorList>
    </citation>
    <scope>NUCLEOTIDE SEQUENCE [LARGE SCALE GENOMIC DNA]</scope>
    <source>
        <strain evidence="2 3">2789STDY5834856</strain>
    </source>
</reference>
<accession>A0A174IW20</accession>
<name>A0A174IW20_9CLOT</name>
<dbReference type="AlphaFoldDB" id="A0A174IW20"/>
<proteinExistence type="predicted"/>
<evidence type="ECO:0000256" key="1">
    <source>
        <dbReference type="SAM" id="MobiDB-lite"/>
    </source>
</evidence>
<organism evidence="2 3">
    <name type="scientific">Clostridium disporicum</name>
    <dbReference type="NCBI Taxonomy" id="84024"/>
    <lineage>
        <taxon>Bacteria</taxon>
        <taxon>Bacillati</taxon>
        <taxon>Bacillota</taxon>
        <taxon>Clostridia</taxon>
        <taxon>Eubacteriales</taxon>
        <taxon>Clostridiaceae</taxon>
        <taxon>Clostridium</taxon>
    </lineage>
</organism>
<protein>
    <submittedName>
        <fullName evidence="2">Uncharacterized protein</fullName>
    </submittedName>
</protein>
<sequence length="36" mass="4032">MAKKGQRATWENDNFQAPKKNGVPPVPAISNQKKHD</sequence>
<evidence type="ECO:0000313" key="2">
    <source>
        <dbReference type="EMBL" id="CUO91672.1"/>
    </source>
</evidence>
<evidence type="ECO:0000313" key="3">
    <source>
        <dbReference type="Proteomes" id="UP000095594"/>
    </source>
</evidence>
<dbReference type="Proteomes" id="UP000095594">
    <property type="component" value="Unassembled WGS sequence"/>
</dbReference>
<gene>
    <name evidence="2" type="ORF">ERS852471_02601</name>
</gene>
<feature type="region of interest" description="Disordered" evidence="1">
    <location>
        <begin position="1"/>
        <end position="36"/>
    </location>
</feature>